<keyword evidence="3" id="KW-1185">Reference proteome</keyword>
<evidence type="ECO:0000256" key="1">
    <source>
        <dbReference type="SAM" id="MobiDB-lite"/>
    </source>
</evidence>
<protein>
    <submittedName>
        <fullName evidence="2">Uncharacterized protein</fullName>
    </submittedName>
</protein>
<organism evidence="2 3">
    <name type="scientific">Lophiotrema nucula</name>
    <dbReference type="NCBI Taxonomy" id="690887"/>
    <lineage>
        <taxon>Eukaryota</taxon>
        <taxon>Fungi</taxon>
        <taxon>Dikarya</taxon>
        <taxon>Ascomycota</taxon>
        <taxon>Pezizomycotina</taxon>
        <taxon>Dothideomycetes</taxon>
        <taxon>Pleosporomycetidae</taxon>
        <taxon>Pleosporales</taxon>
        <taxon>Lophiotremataceae</taxon>
        <taxon>Lophiotrema</taxon>
    </lineage>
</organism>
<sequence>MSQEGMEDYRDKNSQYPAPTRNRKPTTDIGLMQRLFALPRELRDNIYHWLWYGTHISFQQHNTTIFAYYRVVDLGTTTADLPPQCIFSNTQLREEPLERFYAYARFIAGPANAVSIIASEYEVRFGKPLYDPFAHLRLAERYGCAVSSTAAARVGAEMAI</sequence>
<feature type="region of interest" description="Disordered" evidence="1">
    <location>
        <begin position="1"/>
        <end position="26"/>
    </location>
</feature>
<proteinExistence type="predicted"/>
<reference evidence="2" key="1">
    <citation type="journal article" date="2020" name="Stud. Mycol.">
        <title>101 Dothideomycetes genomes: a test case for predicting lifestyles and emergence of pathogens.</title>
        <authorList>
            <person name="Haridas S."/>
            <person name="Albert R."/>
            <person name="Binder M."/>
            <person name="Bloem J."/>
            <person name="Labutti K."/>
            <person name="Salamov A."/>
            <person name="Andreopoulos B."/>
            <person name="Baker S."/>
            <person name="Barry K."/>
            <person name="Bills G."/>
            <person name="Bluhm B."/>
            <person name="Cannon C."/>
            <person name="Castanera R."/>
            <person name="Culley D."/>
            <person name="Daum C."/>
            <person name="Ezra D."/>
            <person name="Gonzalez J."/>
            <person name="Henrissat B."/>
            <person name="Kuo A."/>
            <person name="Liang C."/>
            <person name="Lipzen A."/>
            <person name="Lutzoni F."/>
            <person name="Magnuson J."/>
            <person name="Mondo S."/>
            <person name="Nolan M."/>
            <person name="Ohm R."/>
            <person name="Pangilinan J."/>
            <person name="Park H.-J."/>
            <person name="Ramirez L."/>
            <person name="Alfaro M."/>
            <person name="Sun H."/>
            <person name="Tritt A."/>
            <person name="Yoshinaga Y."/>
            <person name="Zwiers L.-H."/>
            <person name="Turgeon B."/>
            <person name="Goodwin S."/>
            <person name="Spatafora J."/>
            <person name="Crous P."/>
            <person name="Grigoriev I."/>
        </authorList>
    </citation>
    <scope>NUCLEOTIDE SEQUENCE</scope>
    <source>
        <strain evidence="2">CBS 627.86</strain>
    </source>
</reference>
<evidence type="ECO:0000313" key="2">
    <source>
        <dbReference type="EMBL" id="KAF2117882.1"/>
    </source>
</evidence>
<gene>
    <name evidence="2" type="ORF">BDV96DRAFT_405769</name>
</gene>
<dbReference type="AlphaFoldDB" id="A0A6A5ZEJ3"/>
<dbReference type="OrthoDB" id="3799620at2759"/>
<name>A0A6A5ZEJ3_9PLEO</name>
<dbReference type="EMBL" id="ML977318">
    <property type="protein sequence ID" value="KAF2117882.1"/>
    <property type="molecule type" value="Genomic_DNA"/>
</dbReference>
<dbReference type="Proteomes" id="UP000799770">
    <property type="component" value="Unassembled WGS sequence"/>
</dbReference>
<evidence type="ECO:0000313" key="3">
    <source>
        <dbReference type="Proteomes" id="UP000799770"/>
    </source>
</evidence>
<accession>A0A6A5ZEJ3</accession>